<sequence>MAQNKPVHVGWKRVAWPELRIQRLETSRERLPSSIEDLRNDIRNHAYTLLKKYNLLYRDEAGQNNEVLLEMLQLPMEPETARPTIRILALWSLANDVAFRNLAQEMVDWVANWTSNVSKRIDVEITALENVQTIYYGAVNDRALSKAWDSTRKSIRTLLESLQNTRGSLTCLGLLKYGVNPEINANPPTVYISMDHHSDESGWHYVATCVKELLNKQGWKHVQVHIEHNLNMCYAFRLLPIVDNKADRIRDGRTNNKQITSEYRSEVHIGDDIGAACYPKVTNKKDLERDPGLGTLGCFVQIKTTNHQYWRTLILTNYHVVRPAFDGFKLKMKGVKSVPAAPDEDSDLWYVDVNGYSPSNRHNLKCQVHGMESPSRTKHNFTTTMIEGAIAGLENQATYWQNMFQSTNNQQHLRTALSNRSRIPALRAEMRRKKAFFDEGKQAIGKVFLCSGFPCQSSKRRMDWALVSLDNSRPWSNSLPKEEAWTSLVDDDKPWRTYNQPITDPLHSMEEQEDLGHIYKVGTATRATIGDIIGEKQDVRLIDDEHLGDDVQNESSELIIKPGFPAKFCSHGDSGSAVFDSEGGIDGLFFSGHQINGTFDEGYGYATPIELVFQDIKDYSEQSITDIRIAQP</sequence>
<organism evidence="1 2">
    <name type="scientific">Fusarium acutatum</name>
    <dbReference type="NCBI Taxonomy" id="78861"/>
    <lineage>
        <taxon>Eukaryota</taxon>
        <taxon>Fungi</taxon>
        <taxon>Dikarya</taxon>
        <taxon>Ascomycota</taxon>
        <taxon>Pezizomycotina</taxon>
        <taxon>Sordariomycetes</taxon>
        <taxon>Hypocreomycetidae</taxon>
        <taxon>Hypocreales</taxon>
        <taxon>Nectriaceae</taxon>
        <taxon>Fusarium</taxon>
        <taxon>Fusarium fujikuroi species complex</taxon>
    </lineage>
</organism>
<comment type="caution">
    <text evidence="1">The sequence shown here is derived from an EMBL/GenBank/DDBJ whole genome shotgun (WGS) entry which is preliminary data.</text>
</comment>
<dbReference type="OrthoDB" id="5424209at2759"/>
<keyword evidence="2" id="KW-1185">Reference proteome</keyword>
<evidence type="ECO:0000313" key="2">
    <source>
        <dbReference type="Proteomes" id="UP000536711"/>
    </source>
</evidence>
<protein>
    <recommendedName>
        <fullName evidence="3">Serine protease</fullName>
    </recommendedName>
</protein>
<accession>A0A8H4K1G2</accession>
<dbReference type="AlphaFoldDB" id="A0A8H4K1G2"/>
<proteinExistence type="predicted"/>
<dbReference type="SUPFAM" id="SSF50494">
    <property type="entry name" value="Trypsin-like serine proteases"/>
    <property type="match status" value="1"/>
</dbReference>
<evidence type="ECO:0000313" key="1">
    <source>
        <dbReference type="EMBL" id="KAF4442040.1"/>
    </source>
</evidence>
<dbReference type="EMBL" id="JAADJF010000051">
    <property type="protein sequence ID" value="KAF4442040.1"/>
    <property type="molecule type" value="Genomic_DNA"/>
</dbReference>
<gene>
    <name evidence="1" type="ORF">FACUT_2263</name>
</gene>
<dbReference type="Proteomes" id="UP000536711">
    <property type="component" value="Unassembled WGS sequence"/>
</dbReference>
<dbReference type="InterPro" id="IPR009003">
    <property type="entry name" value="Peptidase_S1_PA"/>
</dbReference>
<name>A0A8H4K1G2_9HYPO</name>
<evidence type="ECO:0008006" key="3">
    <source>
        <dbReference type="Google" id="ProtNLM"/>
    </source>
</evidence>
<reference evidence="1 2" key="1">
    <citation type="submission" date="2020-01" db="EMBL/GenBank/DDBJ databases">
        <title>Identification and distribution of gene clusters putatively required for synthesis of sphingolipid metabolism inhibitors in phylogenetically diverse species of the filamentous fungus Fusarium.</title>
        <authorList>
            <person name="Kim H.-S."/>
            <person name="Busman M."/>
            <person name="Brown D.W."/>
            <person name="Divon H."/>
            <person name="Uhlig S."/>
            <person name="Proctor R.H."/>
        </authorList>
    </citation>
    <scope>NUCLEOTIDE SEQUENCE [LARGE SCALE GENOMIC DNA]</scope>
    <source>
        <strain evidence="1 2">NRRL 13308</strain>
    </source>
</reference>